<proteinExistence type="predicted"/>
<dbReference type="Pfam" id="PF13508">
    <property type="entry name" value="Acetyltransf_7"/>
    <property type="match status" value="1"/>
</dbReference>
<name>A0A8B3F2A3_LACLL</name>
<sequence>MEEVKKMYEKYGMKFEKPKRNSPKSFIERQFDNKESFSQYISEKTYCINKEEGSLIFLTKLDRRYFSSCIFRKEADSFIKVAHINSTYWEESQTLEITILIVKPDQRGEGLGTLLYNHFEREALKVFKIKAMIGSLPYWTENVQREHFYINLGFNVYSSDENGEILNQIKREMK</sequence>
<reference evidence="2" key="1">
    <citation type="submission" date="2018-10" db="EMBL/GenBank/DDBJ databases">
        <title>Chromosomal inversion in Lactococcus lactis subsp. lactis bv. diacetylactis S50.</title>
        <authorList>
            <person name="Kojic M."/>
            <person name="Jovcic B."/>
        </authorList>
    </citation>
    <scope>NUCLEOTIDE SEQUENCE</scope>
    <source>
        <strain evidence="2">S50</strain>
    </source>
</reference>
<accession>A0A8B3F2A3</accession>
<keyword evidence="2" id="KW-0808">Transferase</keyword>
<evidence type="ECO:0000313" key="2">
    <source>
        <dbReference type="EMBL" id="RKO38899.1"/>
    </source>
</evidence>
<dbReference type="SUPFAM" id="SSF55729">
    <property type="entry name" value="Acyl-CoA N-acyltransferases (Nat)"/>
    <property type="match status" value="1"/>
</dbReference>
<dbReference type="InterPro" id="IPR016181">
    <property type="entry name" value="Acyl_CoA_acyltransferase"/>
</dbReference>
<dbReference type="Gene3D" id="3.40.630.30">
    <property type="match status" value="1"/>
</dbReference>
<gene>
    <name evidence="2" type="ORF">D8K17_11630</name>
</gene>
<dbReference type="AlphaFoldDB" id="A0A8B3F2A3"/>
<protein>
    <submittedName>
        <fullName evidence="2">GNAT family N-acetyltransferase</fullName>
    </submittedName>
</protein>
<evidence type="ECO:0000259" key="1">
    <source>
        <dbReference type="Pfam" id="PF13508"/>
    </source>
</evidence>
<comment type="caution">
    <text evidence="2">The sequence shown here is derived from an EMBL/GenBank/DDBJ whole genome shotgun (WGS) entry which is preliminary data.</text>
</comment>
<dbReference type="RefSeq" id="WP_014570795.1">
    <property type="nucleotide sequence ID" value="NZ_CP020604.1"/>
</dbReference>
<dbReference type="GO" id="GO:0016747">
    <property type="term" value="F:acyltransferase activity, transferring groups other than amino-acyl groups"/>
    <property type="evidence" value="ECO:0007669"/>
    <property type="project" value="InterPro"/>
</dbReference>
<feature type="domain" description="N-acetyltransferase" evidence="1">
    <location>
        <begin position="89"/>
        <end position="155"/>
    </location>
</feature>
<dbReference type="CDD" id="cd04301">
    <property type="entry name" value="NAT_SF"/>
    <property type="match status" value="1"/>
</dbReference>
<dbReference type="InterPro" id="IPR000182">
    <property type="entry name" value="GNAT_dom"/>
</dbReference>
<dbReference type="EMBL" id="RBVM01000001">
    <property type="protein sequence ID" value="RKO38899.1"/>
    <property type="molecule type" value="Genomic_DNA"/>
</dbReference>
<organism evidence="2">
    <name type="scientific">Lactococcus lactis subsp. lactis bv. diacetylactis</name>
    <dbReference type="NCBI Taxonomy" id="44688"/>
    <lineage>
        <taxon>Bacteria</taxon>
        <taxon>Bacillati</taxon>
        <taxon>Bacillota</taxon>
        <taxon>Bacilli</taxon>
        <taxon>Lactobacillales</taxon>
        <taxon>Streptococcaceae</taxon>
        <taxon>Lactococcus</taxon>
    </lineage>
</organism>